<accession>A0A975G5V0</accession>
<evidence type="ECO:0000313" key="6">
    <source>
        <dbReference type="Proteomes" id="UP000676169"/>
    </source>
</evidence>
<dbReference type="InterPro" id="IPR029483">
    <property type="entry name" value="GH97_C"/>
</dbReference>
<evidence type="ECO:0000259" key="3">
    <source>
        <dbReference type="Pfam" id="PF14508"/>
    </source>
</evidence>
<feature type="domain" description="Glycosyl-hydrolase 97 N-terminal" evidence="3">
    <location>
        <begin position="28"/>
        <end position="265"/>
    </location>
</feature>
<feature type="domain" description="Glycosyl-hydrolase 97 C-terminal oligomerisation" evidence="4">
    <location>
        <begin position="530"/>
        <end position="625"/>
    </location>
</feature>
<gene>
    <name evidence="5" type="ORF">KBB96_11605</name>
</gene>
<dbReference type="Pfam" id="PF10566">
    <property type="entry name" value="Glyco_hydro_97"/>
    <property type="match status" value="1"/>
</dbReference>
<dbReference type="GO" id="GO:0016787">
    <property type="term" value="F:hydrolase activity"/>
    <property type="evidence" value="ECO:0007669"/>
    <property type="project" value="UniProtKB-KW"/>
</dbReference>
<sequence length="1007" mass="106162">MSKGSLIIFAWMAAAASACGAFVTERTIASPGGGVVFTLERDTTTGALLHSVTSAGRVVVTRGTFGLDLGSTIGIVASQGALGDVQAADVDLTWSNPFGEEMNVRDRCRQETLSIVPSVTGQPDAKIQVRAYDTGIAWRYLISGSGTVASEKSTFPMPSSTVVWTSTSAQGTISKQSLSVASGSLDRPVLAQLASDLYASLGEAGLVDGARMKFTRTGTSTLSASLSSSEAFTGLFTSPWRYVRVGSSPAALLQDSAFMLNLNEPSKVADTSWIQPGKVLREVTLTTQGGLACIDFAAAHDLRYILFDAGWYGPENSSSSDATTVNVDPARSPGPLDLPAVIAYGKQKGVGVILYVNQIALTRQLDQILPLYESWGVAGMKFGFVNVGSQSNTTWLHNAVAKCADHHLIVDIHDEYRPTGVSRTWPNLLTQEGIRGDEETPKNADALKSLFTRCLAGASDQTNCYFASRVATMGSHASQLAKSVCIFSPWQTLYWYDRPAGSPGSAGAGGGVSVLQEVPELSFFDRLPTTWDESRILDGHPDTHVTVARRKGTTWFLAGLNGNTARTFQVPLTFLDSTKAYRAEVFRDDGSVATTTQVAIDMLDVDAGATLVRSVAAGNGFTVILTENGLREVVPPTPPLSSMIFKKGTSPGSSDGLVHLSNYQGVQDTSLVQETPGNNYGGRDTLLVGVLGSGKVRSGLTRFDLSVLGGRYASIKSMTLRLRVAAVTDLSASCQVGVQLEREGNSGWVEGSANGAAVSGTSCWNHAASTAGAWLGGTAGARTATDCYAQLGSATLDSSIAPVGAWIEIPLSAPSGVSTRDSLTKIVDSWIAGGGSGNAGLLLTYGAPYTGAPQWQFASSDHTNADWHPELIVEYFPADPYGQWVALKGIPIASAGTDDDPDGDGIPNAIECVLGTNPLVRDDSTKLPTLTMDVNGLRYSYRLSATGPFLQPQVQYSTTLDDWQSLVSGQFGAAFNEGARDANGVSTVDVSLEQPPAGKMFFRIAVP</sequence>
<dbReference type="Gene3D" id="2.70.98.10">
    <property type="match status" value="1"/>
</dbReference>
<feature type="signal peptide" evidence="1">
    <location>
        <begin position="1"/>
        <end position="20"/>
    </location>
</feature>
<evidence type="ECO:0000259" key="2">
    <source>
        <dbReference type="Pfam" id="PF10566"/>
    </source>
</evidence>
<dbReference type="InterPro" id="IPR029486">
    <property type="entry name" value="GH97_N"/>
</dbReference>
<dbReference type="Gene3D" id="3.20.20.70">
    <property type="entry name" value="Aldolase class I"/>
    <property type="match status" value="1"/>
</dbReference>
<evidence type="ECO:0000256" key="1">
    <source>
        <dbReference type="SAM" id="SignalP"/>
    </source>
</evidence>
<dbReference type="Pfam" id="PF14508">
    <property type="entry name" value="GH97_N"/>
    <property type="match status" value="1"/>
</dbReference>
<dbReference type="InterPro" id="IPR013785">
    <property type="entry name" value="Aldolase_TIM"/>
</dbReference>
<dbReference type="AlphaFoldDB" id="A0A975G5V0"/>
<evidence type="ECO:0000313" key="5">
    <source>
        <dbReference type="EMBL" id="QUE49518.1"/>
    </source>
</evidence>
<keyword evidence="5" id="KW-0378">Hydrolase</keyword>
<dbReference type="Proteomes" id="UP000676169">
    <property type="component" value="Chromosome"/>
</dbReference>
<keyword evidence="6" id="KW-1185">Reference proteome</keyword>
<dbReference type="InterPro" id="IPR019563">
    <property type="entry name" value="GH97_catalytic"/>
</dbReference>
<dbReference type="PANTHER" id="PTHR35803:SF3">
    <property type="entry name" value="ALPHA-GLUCOSIDASE"/>
    <property type="match status" value="1"/>
</dbReference>
<keyword evidence="1" id="KW-0732">Signal</keyword>
<dbReference type="PROSITE" id="PS51257">
    <property type="entry name" value="PROKAR_LIPOPROTEIN"/>
    <property type="match status" value="1"/>
</dbReference>
<evidence type="ECO:0000259" key="4">
    <source>
        <dbReference type="Pfam" id="PF14509"/>
    </source>
</evidence>
<dbReference type="InterPro" id="IPR017853">
    <property type="entry name" value="GH"/>
</dbReference>
<dbReference type="EMBL" id="CP073100">
    <property type="protein sequence ID" value="QUE49518.1"/>
    <property type="molecule type" value="Genomic_DNA"/>
</dbReference>
<name>A0A975G5V0_9BACT</name>
<dbReference type="GO" id="GO:0030246">
    <property type="term" value="F:carbohydrate binding"/>
    <property type="evidence" value="ECO:0007669"/>
    <property type="project" value="InterPro"/>
</dbReference>
<dbReference type="KEGG" id="lamb:KBB96_11605"/>
<protein>
    <submittedName>
        <fullName evidence="5">Glycoside hydrolase family 97 catalytic domain-containing protein</fullName>
    </submittedName>
</protein>
<dbReference type="NCBIfam" id="NF033679">
    <property type="entry name" value="DNRLRE_dom"/>
    <property type="match status" value="1"/>
</dbReference>
<dbReference type="InterPro" id="IPR052720">
    <property type="entry name" value="Glycosyl_hydrolase_97"/>
</dbReference>
<dbReference type="SUPFAM" id="SSF51445">
    <property type="entry name" value="(Trans)glycosidases"/>
    <property type="match status" value="1"/>
</dbReference>
<dbReference type="PANTHER" id="PTHR35803">
    <property type="entry name" value="GLUCAN 1,4-ALPHA-GLUCOSIDASE SUSB-RELATED"/>
    <property type="match status" value="1"/>
</dbReference>
<dbReference type="Pfam" id="PF14509">
    <property type="entry name" value="GH97_C"/>
    <property type="match status" value="1"/>
</dbReference>
<dbReference type="RefSeq" id="WP_211629607.1">
    <property type="nucleotide sequence ID" value="NZ_CP073100.1"/>
</dbReference>
<feature type="domain" description="Glycosyl-hydrolase 97 catalytic" evidence="2">
    <location>
        <begin position="285"/>
        <end position="434"/>
    </location>
</feature>
<organism evidence="5 6">
    <name type="scientific">Luteolibacter ambystomatis</name>
    <dbReference type="NCBI Taxonomy" id="2824561"/>
    <lineage>
        <taxon>Bacteria</taxon>
        <taxon>Pseudomonadati</taxon>
        <taxon>Verrucomicrobiota</taxon>
        <taxon>Verrucomicrobiia</taxon>
        <taxon>Verrucomicrobiales</taxon>
        <taxon>Verrucomicrobiaceae</taxon>
        <taxon>Luteolibacter</taxon>
    </lineage>
</organism>
<feature type="chain" id="PRO_5037377225" evidence="1">
    <location>
        <begin position="21"/>
        <end position="1007"/>
    </location>
</feature>
<dbReference type="InterPro" id="IPR014718">
    <property type="entry name" value="GH-type_carb-bd"/>
</dbReference>
<proteinExistence type="predicted"/>
<reference evidence="5" key="1">
    <citation type="submission" date="2021-04" db="EMBL/GenBank/DDBJ databases">
        <title>Luteolibacter sp. 32A isolated from the skin of an Anderson's salamander (Ambystoma andersonii).</title>
        <authorList>
            <person name="Spergser J."/>
            <person name="Busse H.-J."/>
        </authorList>
    </citation>
    <scope>NUCLEOTIDE SEQUENCE</scope>
    <source>
        <strain evidence="5">32A</strain>
    </source>
</reference>